<sequence>MRRMSMMALLLLGLAGCGQTGALYLPAEAEPNQTEATSAETDSQTEQ</sequence>
<dbReference type="STRING" id="299255.SAMN02745129_3623"/>
<dbReference type="AlphaFoldDB" id="A0A1M5XRE2"/>
<evidence type="ECO:0000256" key="7">
    <source>
        <dbReference type="SAM" id="MobiDB-lite"/>
    </source>
</evidence>
<keyword evidence="10" id="KW-1185">Reference proteome</keyword>
<dbReference type="NCBIfam" id="NF047847">
    <property type="entry name" value="SS_mature_LptM"/>
    <property type="match status" value="1"/>
</dbReference>
<keyword evidence="2 8" id="KW-0732">Signal</keyword>
<organism evidence="9 10">
    <name type="scientific">Ferrimonas marina</name>
    <dbReference type="NCBI Taxonomy" id="299255"/>
    <lineage>
        <taxon>Bacteria</taxon>
        <taxon>Pseudomonadati</taxon>
        <taxon>Pseudomonadota</taxon>
        <taxon>Gammaproteobacteria</taxon>
        <taxon>Alteromonadales</taxon>
        <taxon>Ferrimonadaceae</taxon>
        <taxon>Ferrimonas</taxon>
    </lineage>
</organism>
<feature type="chain" id="PRO_5009915064" evidence="8">
    <location>
        <begin position="23"/>
        <end position="47"/>
    </location>
</feature>
<dbReference type="EMBL" id="FQXG01000006">
    <property type="protein sequence ID" value="SHI02232.1"/>
    <property type="molecule type" value="Genomic_DNA"/>
</dbReference>
<dbReference type="InterPro" id="IPR032831">
    <property type="entry name" value="LptM_cons"/>
</dbReference>
<dbReference type="Proteomes" id="UP000184268">
    <property type="component" value="Unassembled WGS sequence"/>
</dbReference>
<evidence type="ECO:0000256" key="2">
    <source>
        <dbReference type="ARBA" id="ARBA00022729"/>
    </source>
</evidence>
<evidence type="ECO:0000313" key="10">
    <source>
        <dbReference type="Proteomes" id="UP000184268"/>
    </source>
</evidence>
<evidence type="ECO:0000256" key="8">
    <source>
        <dbReference type="SAM" id="SignalP"/>
    </source>
</evidence>
<evidence type="ECO:0000256" key="5">
    <source>
        <dbReference type="ARBA" id="ARBA00023237"/>
    </source>
</evidence>
<gene>
    <name evidence="9" type="ORF">SAMN02745129_3623</name>
</gene>
<evidence type="ECO:0000256" key="1">
    <source>
        <dbReference type="ARBA" id="ARBA00004459"/>
    </source>
</evidence>
<dbReference type="GO" id="GO:0009279">
    <property type="term" value="C:cell outer membrane"/>
    <property type="evidence" value="ECO:0007669"/>
    <property type="project" value="UniProtKB-SubCell"/>
</dbReference>
<evidence type="ECO:0000256" key="4">
    <source>
        <dbReference type="ARBA" id="ARBA00023139"/>
    </source>
</evidence>
<accession>A0A1M5XRE2</accession>
<keyword evidence="6 9" id="KW-0449">Lipoprotein</keyword>
<feature type="compositionally biased region" description="Polar residues" evidence="7">
    <location>
        <begin position="31"/>
        <end position="47"/>
    </location>
</feature>
<feature type="region of interest" description="Disordered" evidence="7">
    <location>
        <begin position="26"/>
        <end position="47"/>
    </location>
</feature>
<dbReference type="Pfam" id="PF13627">
    <property type="entry name" value="LptM_cons"/>
    <property type="match status" value="1"/>
</dbReference>
<keyword evidence="3" id="KW-0472">Membrane</keyword>
<keyword evidence="4" id="KW-0564">Palmitate</keyword>
<reference evidence="9 10" key="1">
    <citation type="submission" date="2016-11" db="EMBL/GenBank/DDBJ databases">
        <authorList>
            <person name="Jaros S."/>
            <person name="Januszkiewicz K."/>
            <person name="Wedrychowicz H."/>
        </authorList>
    </citation>
    <scope>NUCLEOTIDE SEQUENCE [LARGE SCALE GENOMIC DNA]</scope>
    <source>
        <strain evidence="9 10">DSM 16917</strain>
    </source>
</reference>
<evidence type="ECO:0000256" key="6">
    <source>
        <dbReference type="ARBA" id="ARBA00023288"/>
    </source>
</evidence>
<keyword evidence="5" id="KW-0998">Cell outer membrane</keyword>
<proteinExistence type="predicted"/>
<feature type="signal peptide" evidence="8">
    <location>
        <begin position="1"/>
        <end position="22"/>
    </location>
</feature>
<evidence type="ECO:0000313" key="9">
    <source>
        <dbReference type="EMBL" id="SHI02232.1"/>
    </source>
</evidence>
<evidence type="ECO:0000256" key="3">
    <source>
        <dbReference type="ARBA" id="ARBA00023136"/>
    </source>
</evidence>
<name>A0A1M5XRE2_9GAMM</name>
<dbReference type="RefSeq" id="WP_143165740.1">
    <property type="nucleotide sequence ID" value="NZ_FQXG01000006.1"/>
</dbReference>
<comment type="subcellular location">
    <subcellularLocation>
        <location evidence="1">Cell outer membrane</location>
        <topology evidence="1">Lipid-anchor</topology>
    </subcellularLocation>
</comment>
<dbReference type="PROSITE" id="PS51257">
    <property type="entry name" value="PROKAR_LIPOPROTEIN"/>
    <property type="match status" value="1"/>
</dbReference>
<protein>
    <submittedName>
        <fullName evidence="9">Lipoprotein-attachment site-containing protein</fullName>
    </submittedName>
</protein>